<proteinExistence type="predicted"/>
<name>A0A9D3TH78_MEGAT</name>
<reference evidence="2" key="1">
    <citation type="submission" date="2021-01" db="EMBL/GenBank/DDBJ databases">
        <authorList>
            <person name="Zahm M."/>
            <person name="Roques C."/>
            <person name="Cabau C."/>
            <person name="Klopp C."/>
            <person name="Donnadieu C."/>
            <person name="Jouanno E."/>
            <person name="Lampietro C."/>
            <person name="Louis A."/>
            <person name="Herpin A."/>
            <person name="Echchiki A."/>
            <person name="Berthelot C."/>
            <person name="Parey E."/>
            <person name="Roest-Crollius H."/>
            <person name="Braasch I."/>
            <person name="Postlethwait J."/>
            <person name="Bobe J."/>
            <person name="Montfort J."/>
            <person name="Bouchez O."/>
            <person name="Begum T."/>
            <person name="Mejri S."/>
            <person name="Adams A."/>
            <person name="Chen W.-J."/>
            <person name="Guiguen Y."/>
        </authorList>
    </citation>
    <scope>NUCLEOTIDE SEQUENCE</scope>
    <source>
        <strain evidence="2">YG-15Mar2019-1</strain>
        <tissue evidence="2">Brain</tissue>
    </source>
</reference>
<comment type="caution">
    <text evidence="2">The sequence shown here is derived from an EMBL/GenBank/DDBJ whole genome shotgun (WGS) entry which is preliminary data.</text>
</comment>
<organism evidence="2 3">
    <name type="scientific">Megalops atlanticus</name>
    <name type="common">Tarpon</name>
    <name type="synonym">Clupea gigantea</name>
    <dbReference type="NCBI Taxonomy" id="7932"/>
    <lineage>
        <taxon>Eukaryota</taxon>
        <taxon>Metazoa</taxon>
        <taxon>Chordata</taxon>
        <taxon>Craniata</taxon>
        <taxon>Vertebrata</taxon>
        <taxon>Euteleostomi</taxon>
        <taxon>Actinopterygii</taxon>
        <taxon>Neopterygii</taxon>
        <taxon>Teleostei</taxon>
        <taxon>Elopiformes</taxon>
        <taxon>Megalopidae</taxon>
        <taxon>Megalops</taxon>
    </lineage>
</organism>
<accession>A0A9D3TH78</accession>
<protein>
    <submittedName>
        <fullName evidence="2">Uncharacterized protein</fullName>
    </submittedName>
</protein>
<gene>
    <name evidence="2" type="ORF">MATL_G00049370</name>
</gene>
<feature type="coiled-coil region" evidence="1">
    <location>
        <begin position="15"/>
        <end position="42"/>
    </location>
</feature>
<evidence type="ECO:0000313" key="2">
    <source>
        <dbReference type="EMBL" id="KAG7484432.1"/>
    </source>
</evidence>
<dbReference type="EMBL" id="JAFDVH010000003">
    <property type="protein sequence ID" value="KAG7484432.1"/>
    <property type="molecule type" value="Genomic_DNA"/>
</dbReference>
<evidence type="ECO:0000256" key="1">
    <source>
        <dbReference type="SAM" id="Coils"/>
    </source>
</evidence>
<evidence type="ECO:0000313" key="3">
    <source>
        <dbReference type="Proteomes" id="UP001046870"/>
    </source>
</evidence>
<keyword evidence="3" id="KW-1185">Reference proteome</keyword>
<dbReference type="AlphaFoldDB" id="A0A9D3TH78"/>
<sequence length="72" mass="8010">MDLMPEGTRLGYKTIAELIGKLTEETTKLEEYQKKMTEHNHTIGNLNTSFNQVQARMARVAAAKCGSGLLNL</sequence>
<dbReference type="Proteomes" id="UP001046870">
    <property type="component" value="Chromosome 3"/>
</dbReference>
<keyword evidence="1" id="KW-0175">Coiled coil</keyword>